<feature type="domain" description="PhnB-like" evidence="1">
    <location>
        <begin position="7"/>
        <end position="129"/>
    </location>
</feature>
<dbReference type="AlphaFoldDB" id="A0A916K748"/>
<reference evidence="2" key="1">
    <citation type="submission" date="2021-06" db="EMBL/GenBank/DDBJ databases">
        <authorList>
            <person name="Criscuolo A."/>
        </authorList>
    </citation>
    <scope>NUCLEOTIDE SEQUENCE</scope>
    <source>
        <strain evidence="2">CIP111600</strain>
    </source>
</reference>
<dbReference type="PANTHER" id="PTHR33990">
    <property type="entry name" value="PROTEIN YJDN-RELATED"/>
    <property type="match status" value="1"/>
</dbReference>
<comment type="caution">
    <text evidence="2">The sequence shown here is derived from an EMBL/GenBank/DDBJ whole genome shotgun (WGS) entry which is preliminary data.</text>
</comment>
<dbReference type="RefSeq" id="WP_218095704.1">
    <property type="nucleotide sequence ID" value="NZ_CAJVAS010000052.1"/>
</dbReference>
<dbReference type="PANTHER" id="PTHR33990:SF1">
    <property type="entry name" value="PROTEIN YJDN"/>
    <property type="match status" value="1"/>
</dbReference>
<dbReference type="EMBL" id="CAJVAS010000052">
    <property type="protein sequence ID" value="CAG7650182.1"/>
    <property type="molecule type" value="Genomic_DNA"/>
</dbReference>
<dbReference type="Proteomes" id="UP000693672">
    <property type="component" value="Unassembled WGS sequence"/>
</dbReference>
<dbReference type="Pfam" id="PF06983">
    <property type="entry name" value="3-dmu-9_3-mt"/>
    <property type="match status" value="1"/>
</dbReference>
<name>A0A916K748_9BACL</name>
<protein>
    <recommendedName>
        <fullName evidence="1">PhnB-like domain-containing protein</fullName>
    </recommendedName>
</protein>
<accession>A0A916K748</accession>
<sequence length="137" mass="15021">MAVLTPYIFSMDARTQADFYLRAFGGEIVSVLTYQEQPEVAGEPARERVLYLSLVAGGMNFLMSDTWLEPISRGSGMELSLEFAGESEAQEAFDKLAAGGSVKSPLKRSSKGALFGQIEDKYGVIWRITNRSEAKLA</sequence>
<proteinExistence type="predicted"/>
<evidence type="ECO:0000313" key="3">
    <source>
        <dbReference type="Proteomes" id="UP000693672"/>
    </source>
</evidence>
<evidence type="ECO:0000259" key="1">
    <source>
        <dbReference type="Pfam" id="PF06983"/>
    </source>
</evidence>
<evidence type="ECO:0000313" key="2">
    <source>
        <dbReference type="EMBL" id="CAG7650182.1"/>
    </source>
</evidence>
<dbReference type="InterPro" id="IPR028973">
    <property type="entry name" value="PhnB-like"/>
</dbReference>
<keyword evidence="3" id="KW-1185">Reference proteome</keyword>
<organism evidence="2 3">
    <name type="scientific">Paenibacillus solanacearum</name>
    <dbReference type="NCBI Taxonomy" id="2048548"/>
    <lineage>
        <taxon>Bacteria</taxon>
        <taxon>Bacillati</taxon>
        <taxon>Bacillota</taxon>
        <taxon>Bacilli</taxon>
        <taxon>Bacillales</taxon>
        <taxon>Paenibacillaceae</taxon>
        <taxon>Paenibacillus</taxon>
    </lineage>
</organism>
<gene>
    <name evidence="2" type="ORF">PAESOLCIP111_06022</name>
</gene>